<dbReference type="CDD" id="cd06193">
    <property type="entry name" value="siderophore_interacting"/>
    <property type="match status" value="1"/>
</dbReference>
<dbReference type="InterPro" id="IPR007037">
    <property type="entry name" value="SIP_rossman_dom"/>
</dbReference>
<dbReference type="AlphaFoldDB" id="A0A7Z0GKA7"/>
<feature type="domain" description="FAD-binding FR-type" evidence="2">
    <location>
        <begin position="21"/>
        <end position="154"/>
    </location>
</feature>
<dbReference type="Pfam" id="PF08021">
    <property type="entry name" value="FAD_binding_9"/>
    <property type="match status" value="1"/>
</dbReference>
<dbReference type="Gene3D" id="2.40.30.10">
    <property type="entry name" value="Translation factors"/>
    <property type="match status" value="1"/>
</dbReference>
<accession>A0A7Z0GKA7</accession>
<dbReference type="InterPro" id="IPR039261">
    <property type="entry name" value="FNR_nucleotide-bd"/>
</dbReference>
<name>A0A7Z0GKA7_9MICC</name>
<evidence type="ECO:0000313" key="3">
    <source>
        <dbReference type="EMBL" id="NYJ77303.1"/>
    </source>
</evidence>
<dbReference type="InterPro" id="IPR039374">
    <property type="entry name" value="SIP_fam"/>
</dbReference>
<dbReference type="Pfam" id="PF04954">
    <property type="entry name" value="SIP"/>
    <property type="match status" value="1"/>
</dbReference>
<dbReference type="PANTHER" id="PTHR30157">
    <property type="entry name" value="FERRIC REDUCTASE, NADPH-DEPENDENT"/>
    <property type="match status" value="1"/>
</dbReference>
<dbReference type="InterPro" id="IPR017927">
    <property type="entry name" value="FAD-bd_FR_type"/>
</dbReference>
<dbReference type="Proteomes" id="UP000535437">
    <property type="component" value="Unassembled WGS sequence"/>
</dbReference>
<dbReference type="SUPFAM" id="SSF63380">
    <property type="entry name" value="Riboflavin synthase domain-like"/>
    <property type="match status" value="1"/>
</dbReference>
<gene>
    <name evidence="3" type="ORF">HNR09_000714</name>
</gene>
<evidence type="ECO:0000259" key="2">
    <source>
        <dbReference type="PROSITE" id="PS51384"/>
    </source>
</evidence>
<dbReference type="PANTHER" id="PTHR30157:SF0">
    <property type="entry name" value="NADPH-DEPENDENT FERRIC-CHELATE REDUCTASE"/>
    <property type="match status" value="1"/>
</dbReference>
<keyword evidence="4" id="KW-1185">Reference proteome</keyword>
<dbReference type="Gene3D" id="3.40.50.80">
    <property type="entry name" value="Nucleotide-binding domain of ferredoxin-NADP reductase (FNR) module"/>
    <property type="match status" value="1"/>
</dbReference>
<evidence type="ECO:0000313" key="4">
    <source>
        <dbReference type="Proteomes" id="UP000535437"/>
    </source>
</evidence>
<organism evidence="3 4">
    <name type="scientific">Nesterenkonia xinjiangensis</name>
    <dbReference type="NCBI Taxonomy" id="225327"/>
    <lineage>
        <taxon>Bacteria</taxon>
        <taxon>Bacillati</taxon>
        <taxon>Actinomycetota</taxon>
        <taxon>Actinomycetes</taxon>
        <taxon>Micrococcales</taxon>
        <taxon>Micrococcaceae</taxon>
        <taxon>Nesterenkonia</taxon>
    </lineage>
</organism>
<dbReference type="EMBL" id="JACCFY010000001">
    <property type="protein sequence ID" value="NYJ77303.1"/>
    <property type="molecule type" value="Genomic_DNA"/>
</dbReference>
<dbReference type="GO" id="GO:0016491">
    <property type="term" value="F:oxidoreductase activity"/>
    <property type="evidence" value="ECO:0007669"/>
    <property type="project" value="InterPro"/>
</dbReference>
<feature type="compositionally biased region" description="Pro residues" evidence="1">
    <location>
        <begin position="326"/>
        <end position="343"/>
    </location>
</feature>
<feature type="region of interest" description="Disordered" evidence="1">
    <location>
        <begin position="316"/>
        <end position="350"/>
    </location>
</feature>
<dbReference type="RefSeq" id="WP_179540807.1">
    <property type="nucleotide sequence ID" value="NZ_BAAALL010000004.1"/>
</dbReference>
<dbReference type="InterPro" id="IPR017938">
    <property type="entry name" value="Riboflavin_synthase-like_b-brl"/>
</dbReference>
<protein>
    <submittedName>
        <fullName evidence="3">NADPH-dependent ferric siderophore reductase</fullName>
    </submittedName>
</protein>
<evidence type="ECO:0000256" key="1">
    <source>
        <dbReference type="SAM" id="MobiDB-lite"/>
    </source>
</evidence>
<sequence>MDRTAPGTREAPPPRFAESPNRLFLTRVHGTTRLSPGFLRITLRSESLRRFAPLGLDHRFKILLPSEDDGFAPELAEDLLPESRWRRRWRDLPARRRPLLRSYTVSAARPAAGELDVDVHLHAHPGPAARWASLARPGDALVISGAEASQSRLERCVQWTPGGARKAWIGGDESAAPAILGILAGLSRPHVHDDASAPHRHLGTLEVTVTAEAEAPEDAAWIRSCLQAHTAALPGASFEVICRPDAARGEALHRSAAHWLTRELGPDSASEAAVGPPDIADLYAWAATESSQVAALKRRLRLAGLPAAQIQAQAYWTQRPSRPSLQPSPEPGFPYPSGFPYPLPRHRTEA</sequence>
<reference evidence="3 4" key="1">
    <citation type="submission" date="2020-07" db="EMBL/GenBank/DDBJ databases">
        <title>Sequencing the genomes of 1000 actinobacteria strains.</title>
        <authorList>
            <person name="Klenk H.-P."/>
        </authorList>
    </citation>
    <scope>NUCLEOTIDE SEQUENCE [LARGE SCALE GENOMIC DNA]</scope>
    <source>
        <strain evidence="3 4">DSM 15475</strain>
    </source>
</reference>
<dbReference type="PROSITE" id="PS51384">
    <property type="entry name" value="FAD_FR"/>
    <property type="match status" value="1"/>
</dbReference>
<comment type="caution">
    <text evidence="3">The sequence shown here is derived from an EMBL/GenBank/DDBJ whole genome shotgun (WGS) entry which is preliminary data.</text>
</comment>
<proteinExistence type="predicted"/>
<dbReference type="InterPro" id="IPR013113">
    <property type="entry name" value="SIP_FAD-bd"/>
</dbReference>